<accession>A0ABV1JHJ0</accession>
<keyword evidence="6 9" id="KW-0812">Transmembrane</keyword>
<organism evidence="12 13">
    <name type="scientific">Raoultibacter massiliensis</name>
    <dbReference type="NCBI Taxonomy" id="1852371"/>
    <lineage>
        <taxon>Bacteria</taxon>
        <taxon>Bacillati</taxon>
        <taxon>Actinomycetota</taxon>
        <taxon>Coriobacteriia</taxon>
        <taxon>Eggerthellales</taxon>
        <taxon>Eggerthellaceae</taxon>
        <taxon>Raoultibacter</taxon>
    </lineage>
</organism>
<comment type="caution">
    <text evidence="12">The sequence shown here is derived from an EMBL/GenBank/DDBJ whole genome shotgun (WGS) entry which is preliminary data.</text>
</comment>
<feature type="transmembrane region" description="Helical" evidence="9">
    <location>
        <begin position="378"/>
        <end position="400"/>
    </location>
</feature>
<evidence type="ECO:0000259" key="11">
    <source>
        <dbReference type="PROSITE" id="PS50928"/>
    </source>
</evidence>
<comment type="similarity">
    <text evidence="2">Belongs to the binding-protein-dependent transport system permease family. CysTW subfamily.</text>
</comment>
<comment type="subcellular location">
    <subcellularLocation>
        <location evidence="1 9">Cell membrane</location>
        <topology evidence="1 9">Multi-pass membrane protein</topology>
    </subcellularLocation>
</comment>
<dbReference type="PANTHER" id="PTHR30183:SF3">
    <property type="entry name" value="MOLYBDENUM TRANSPORT SYSTEM PERMEASE PROTEIN MODB"/>
    <property type="match status" value="1"/>
</dbReference>
<proteinExistence type="inferred from homology"/>
<evidence type="ECO:0000256" key="4">
    <source>
        <dbReference type="ARBA" id="ARBA00022475"/>
    </source>
</evidence>
<evidence type="ECO:0000256" key="7">
    <source>
        <dbReference type="ARBA" id="ARBA00022989"/>
    </source>
</evidence>
<dbReference type="PANTHER" id="PTHR30183">
    <property type="entry name" value="MOLYBDENUM TRANSPORT SYSTEM PERMEASE PROTEIN MODB"/>
    <property type="match status" value="1"/>
</dbReference>
<keyword evidence="8 9" id="KW-0472">Membrane</keyword>
<dbReference type="InterPro" id="IPR035906">
    <property type="entry name" value="MetI-like_sf"/>
</dbReference>
<dbReference type="InterPro" id="IPR011867">
    <property type="entry name" value="ModB_ABC"/>
</dbReference>
<protein>
    <submittedName>
        <fullName evidence="12">Molybdate ABC transporter permease subunit</fullName>
    </submittedName>
</protein>
<dbReference type="InterPro" id="IPR000515">
    <property type="entry name" value="MetI-like"/>
</dbReference>
<name>A0ABV1JHJ0_9ACTN</name>
<feature type="chain" id="PRO_5046632041" evidence="10">
    <location>
        <begin position="27"/>
        <end position="473"/>
    </location>
</feature>
<gene>
    <name evidence="12" type="primary">modB</name>
    <name evidence="12" type="ORF">AAA083_12520</name>
</gene>
<evidence type="ECO:0000256" key="10">
    <source>
        <dbReference type="SAM" id="SignalP"/>
    </source>
</evidence>
<keyword evidence="7 9" id="KW-1133">Transmembrane helix</keyword>
<evidence type="ECO:0000256" key="2">
    <source>
        <dbReference type="ARBA" id="ARBA00007069"/>
    </source>
</evidence>
<feature type="transmembrane region" description="Helical" evidence="9">
    <location>
        <begin position="262"/>
        <end position="280"/>
    </location>
</feature>
<evidence type="ECO:0000256" key="5">
    <source>
        <dbReference type="ARBA" id="ARBA00022505"/>
    </source>
</evidence>
<dbReference type="Pfam" id="PF00528">
    <property type="entry name" value="BPD_transp_1"/>
    <property type="match status" value="1"/>
</dbReference>
<evidence type="ECO:0000256" key="9">
    <source>
        <dbReference type="RuleBase" id="RU363032"/>
    </source>
</evidence>
<feature type="transmembrane region" description="Helical" evidence="9">
    <location>
        <begin position="439"/>
        <end position="460"/>
    </location>
</feature>
<keyword evidence="10" id="KW-0732">Signal</keyword>
<dbReference type="RefSeq" id="WP_102375215.1">
    <property type="nucleotide sequence ID" value="NZ_JBBNOP010000012.1"/>
</dbReference>
<evidence type="ECO:0000313" key="13">
    <source>
        <dbReference type="Proteomes" id="UP001487305"/>
    </source>
</evidence>
<evidence type="ECO:0000256" key="1">
    <source>
        <dbReference type="ARBA" id="ARBA00004651"/>
    </source>
</evidence>
<evidence type="ECO:0000256" key="6">
    <source>
        <dbReference type="ARBA" id="ARBA00022692"/>
    </source>
</evidence>
<evidence type="ECO:0000256" key="8">
    <source>
        <dbReference type="ARBA" id="ARBA00023136"/>
    </source>
</evidence>
<keyword evidence="5" id="KW-0500">Molybdenum</keyword>
<keyword evidence="4" id="KW-1003">Cell membrane</keyword>
<dbReference type="SUPFAM" id="SSF161098">
    <property type="entry name" value="MetI-like"/>
    <property type="match status" value="1"/>
</dbReference>
<evidence type="ECO:0000256" key="3">
    <source>
        <dbReference type="ARBA" id="ARBA00022448"/>
    </source>
</evidence>
<dbReference type="EMBL" id="JBBNOP010000012">
    <property type="protein sequence ID" value="MEQ3363801.1"/>
    <property type="molecule type" value="Genomic_DNA"/>
</dbReference>
<keyword evidence="13" id="KW-1185">Reference proteome</keyword>
<feature type="signal peptide" evidence="10">
    <location>
        <begin position="1"/>
        <end position="26"/>
    </location>
</feature>
<feature type="transmembrane region" description="Helical" evidence="9">
    <location>
        <begin position="292"/>
        <end position="314"/>
    </location>
</feature>
<reference evidence="12 13" key="1">
    <citation type="submission" date="2024-04" db="EMBL/GenBank/DDBJ databases">
        <title>Human intestinal bacterial collection.</title>
        <authorList>
            <person name="Pauvert C."/>
            <person name="Hitch T.C.A."/>
            <person name="Clavel T."/>
        </authorList>
    </citation>
    <scope>NUCLEOTIDE SEQUENCE [LARGE SCALE GENOMIC DNA]</scope>
    <source>
        <strain evidence="12 13">CLA-KB-H42</strain>
    </source>
</reference>
<dbReference type="NCBIfam" id="TIGR02141">
    <property type="entry name" value="modB_ABC"/>
    <property type="match status" value="1"/>
</dbReference>
<dbReference type="Proteomes" id="UP001487305">
    <property type="component" value="Unassembled WGS sequence"/>
</dbReference>
<sequence length="473" mass="50670">MGKRISALAMAFMLVFATLCPGLAFADDDASLGDVLAGEPAMPGGSGGSSSNDSTVTVDDVVVSAEGEAAAIEGASFAVDSFSRAQKGSNREIDGRYLGYSYYQGSSPDYAVAVATDDYVLAYIPPSAHALCDVEDSASQDTLKRYFLALDEVSLTGGIVMDDTVPWYFTSESSMALDGILYRFAVEAGEGKYYVCAIGEDGSDVVSAAAEGLTRPTHVDFLKIVEPGAVDIVAASSGLAAFQEFLGGIDLSPLWVTLKTTGTAIVFIFVLGLAAAYFTLRISKRAQDIFDTVFTIPMVLPPTVCGFLLLLLLGRNTALGQWFIDIGFPLIFSWQATVIAAVVVAFPLMYRSARGAFEGLDPNMLDAARTLGWSNAKIFFKLMLPLSWSSIAAGTVLAFARALGEFGATLFLAGNYVGITRTIPIAIYFEWMSGNMDVALFWTVVILIFSFVVILFINLWSRRTTRYRKGAAE</sequence>
<keyword evidence="3 9" id="KW-0813">Transport</keyword>
<evidence type="ECO:0000313" key="12">
    <source>
        <dbReference type="EMBL" id="MEQ3363801.1"/>
    </source>
</evidence>
<feature type="domain" description="ABC transmembrane type-1" evidence="11">
    <location>
        <begin position="254"/>
        <end position="457"/>
    </location>
</feature>
<dbReference type="Gene3D" id="1.10.3720.10">
    <property type="entry name" value="MetI-like"/>
    <property type="match status" value="1"/>
</dbReference>
<dbReference type="CDD" id="cd06261">
    <property type="entry name" value="TM_PBP2"/>
    <property type="match status" value="1"/>
</dbReference>
<dbReference type="PROSITE" id="PS50928">
    <property type="entry name" value="ABC_TM1"/>
    <property type="match status" value="1"/>
</dbReference>
<feature type="transmembrane region" description="Helical" evidence="9">
    <location>
        <begin position="326"/>
        <end position="350"/>
    </location>
</feature>